<feature type="compositionally biased region" description="Pro residues" evidence="5">
    <location>
        <begin position="195"/>
        <end position="209"/>
    </location>
</feature>
<dbReference type="PROSITE" id="PS51007">
    <property type="entry name" value="CYTC"/>
    <property type="match status" value="1"/>
</dbReference>
<evidence type="ECO:0000256" key="1">
    <source>
        <dbReference type="ARBA" id="ARBA00022617"/>
    </source>
</evidence>
<feature type="domain" description="F5/8 type C" evidence="6">
    <location>
        <begin position="205"/>
        <end position="344"/>
    </location>
</feature>
<dbReference type="Pfam" id="PF06537">
    <property type="entry name" value="DHOR"/>
    <property type="match status" value="1"/>
</dbReference>
<accession>A0A848HQU9</accession>
<dbReference type="PANTHER" id="PTHR30600:SF4">
    <property type="entry name" value="CYTOCHROME C DOMAIN-CONTAINING PROTEIN"/>
    <property type="match status" value="1"/>
</dbReference>
<evidence type="ECO:0000313" key="9">
    <source>
        <dbReference type="Proteomes" id="UP000583752"/>
    </source>
</evidence>
<evidence type="ECO:0000256" key="2">
    <source>
        <dbReference type="ARBA" id="ARBA00022723"/>
    </source>
</evidence>
<evidence type="ECO:0000259" key="7">
    <source>
        <dbReference type="PROSITE" id="PS51007"/>
    </source>
</evidence>
<evidence type="ECO:0000259" key="6">
    <source>
        <dbReference type="PROSITE" id="PS50022"/>
    </source>
</evidence>
<comment type="caution">
    <text evidence="8">The sequence shown here is derived from an EMBL/GenBank/DDBJ whole genome shotgun (WGS) entry which is preliminary data.</text>
</comment>
<keyword evidence="9" id="KW-1185">Reference proteome</keyword>
<dbReference type="PROSITE" id="PS50022">
    <property type="entry name" value="FA58C_3"/>
    <property type="match status" value="2"/>
</dbReference>
<dbReference type="EMBL" id="JABBGG010000019">
    <property type="protein sequence ID" value="NML63484.1"/>
    <property type="molecule type" value="Genomic_DNA"/>
</dbReference>
<gene>
    <name evidence="8" type="ORF">HHL21_20815</name>
</gene>
<evidence type="ECO:0000313" key="8">
    <source>
        <dbReference type="EMBL" id="NML63484.1"/>
    </source>
</evidence>
<protein>
    <submittedName>
        <fullName evidence="8">Thiol oxidoreductase</fullName>
    </submittedName>
</protein>
<dbReference type="GO" id="GO:0009055">
    <property type="term" value="F:electron transfer activity"/>
    <property type="evidence" value="ECO:0007669"/>
    <property type="project" value="InterPro"/>
</dbReference>
<dbReference type="PANTHER" id="PTHR30600">
    <property type="entry name" value="CYTOCHROME C PEROXIDASE-RELATED"/>
    <property type="match status" value="1"/>
</dbReference>
<dbReference type="PROSITE" id="PS51257">
    <property type="entry name" value="PROKAR_LIPOPROTEIN"/>
    <property type="match status" value="1"/>
</dbReference>
<dbReference type="SUPFAM" id="SSF49785">
    <property type="entry name" value="Galactose-binding domain-like"/>
    <property type="match status" value="2"/>
</dbReference>
<dbReference type="InterPro" id="IPR051395">
    <property type="entry name" value="Cytochrome_c_Peroxidase/MauG"/>
</dbReference>
<dbReference type="GO" id="GO:0020037">
    <property type="term" value="F:heme binding"/>
    <property type="evidence" value="ECO:0007669"/>
    <property type="project" value="InterPro"/>
</dbReference>
<feature type="region of interest" description="Disordered" evidence="5">
    <location>
        <begin position="193"/>
        <end position="228"/>
    </location>
</feature>
<organism evidence="8 9">
    <name type="scientific">Massilia polaris</name>
    <dbReference type="NCBI Taxonomy" id="2728846"/>
    <lineage>
        <taxon>Bacteria</taxon>
        <taxon>Pseudomonadati</taxon>
        <taxon>Pseudomonadota</taxon>
        <taxon>Betaproteobacteria</taxon>
        <taxon>Burkholderiales</taxon>
        <taxon>Oxalobacteraceae</taxon>
        <taxon>Telluria group</taxon>
        <taxon>Massilia</taxon>
    </lineage>
</organism>
<evidence type="ECO:0000256" key="3">
    <source>
        <dbReference type="ARBA" id="ARBA00023004"/>
    </source>
</evidence>
<feature type="domain" description="Cytochrome c" evidence="7">
    <location>
        <begin position="943"/>
        <end position="1078"/>
    </location>
</feature>
<sequence length="1078" mass="115806">MSKAPYRHRSSLEQLRNRSTRGLPFALTLLLAACGGGGGESTVPGSQNVLLAMSNSMSARKAAEIPLTPVSAGASSSERGDLSAAAAIDHNESTRWSSEFSDDQYLTLDFGKSELISRVRIDWENAHAVQYLLQVSDDNTNWTTIKAVDNSQGGTEDIGGLSGQGRYLRMKGVKRSTQYGYSILEIQAFSGTPVAPQPVPQPDPAPAPGPIDTSKPGVSVKPVATSSSALENPGLSAALAIDGKPTTRWASSFEDGAWIQFDFGTRTQIGYIKLLWENSYGKQYALRVSDDGQNWSQLRYVTNGQGGTEEFFNLGANARYIRLQGVARATQYGYSLFEVEFKTPGSDNTVLNAATSALQFPANGNGWAPLPTSVEPLETLQFTLSDGTLVTRFGARGLARHGRERGEEWNEIGYGPNETVDPVTGLAVDKGPGNYLTFVPNYFKNRTWGFEIIDNSRVAGVTKPTLTVNQYNTVDFLPGGVAFFRAFDRPGVTGYGWMNPGELVDRNVSICKPVPYPANGKLASANGINGACTLLVKEYPGHGDLDASGFPNGRNIPARPLVAGDVIEVSPSMFSTTNAMQAKGDNGGIRYYSSEFMYVVGTGLRPWYGVQPRLNSVPLPAETLSGGVGSVSYDYTDNGSFMFQQPHTNIGMQNMQRFVEGRRLVHTNFATGEHNEPGNERYTPAVGLRGQRFNQSACIACHVNNGRSPGPSSLNQRLDSMSVRVAATGATGQQLPHPQYGSAVQMNTLSATGASQDWGNSVRVGGFESRSVKLADGTIVELRKPTLAFDGPVPDTFSLRAAQPMIGTGLLEAVPEADILARARSTPDGDGVMGQANYVFDPETGAVRVGRFGWKATKATLRQQTAAALLADMAVTSPVYPNRSCSTDPAGCASAGAQKGISESDLQSISRYLALVGVPAQRSVASGFPKGVAPLDEHRVDPLQVRSGAKVFEGMRCAACHTVEMKTGPGHLFAELRNQTIRPYTDLLLHDMGPDLADKLVEGQAKGSMWRTSPLWGIGYTEKVMGSNAKVGYLHDGRARNLTEAILWHGGEAARARQRFETLSKADREALLAFLKSL</sequence>
<feature type="domain" description="F5/8 type C" evidence="6">
    <location>
        <begin position="52"/>
        <end position="191"/>
    </location>
</feature>
<keyword evidence="2 4" id="KW-0479">Metal-binding</keyword>
<dbReference type="InterPro" id="IPR009056">
    <property type="entry name" value="Cyt_c-like_dom"/>
</dbReference>
<evidence type="ECO:0000256" key="4">
    <source>
        <dbReference type="PROSITE-ProRule" id="PRU00433"/>
    </source>
</evidence>
<dbReference type="SUPFAM" id="SSF46626">
    <property type="entry name" value="Cytochrome c"/>
    <property type="match status" value="1"/>
</dbReference>
<name>A0A848HQU9_9BURK</name>
<dbReference type="InterPro" id="IPR008979">
    <property type="entry name" value="Galactose-bd-like_sf"/>
</dbReference>
<dbReference type="InterPro" id="IPR036909">
    <property type="entry name" value="Cyt_c-like_dom_sf"/>
</dbReference>
<evidence type="ECO:0000256" key="5">
    <source>
        <dbReference type="SAM" id="MobiDB-lite"/>
    </source>
</evidence>
<dbReference type="Gene3D" id="2.60.120.260">
    <property type="entry name" value="Galactose-binding domain-like"/>
    <property type="match status" value="2"/>
</dbReference>
<dbReference type="Pfam" id="PF00754">
    <property type="entry name" value="F5_F8_type_C"/>
    <property type="match status" value="2"/>
</dbReference>
<proteinExistence type="predicted"/>
<dbReference type="GO" id="GO:0004130">
    <property type="term" value="F:cytochrome-c peroxidase activity"/>
    <property type="evidence" value="ECO:0007669"/>
    <property type="project" value="TreeGrafter"/>
</dbReference>
<dbReference type="Proteomes" id="UP000583752">
    <property type="component" value="Unassembled WGS sequence"/>
</dbReference>
<keyword evidence="1 4" id="KW-0349">Heme</keyword>
<keyword evidence="3 4" id="KW-0408">Iron</keyword>
<dbReference type="InterPro" id="IPR000421">
    <property type="entry name" value="FA58C"/>
</dbReference>
<dbReference type="AlphaFoldDB" id="A0A848HQU9"/>
<reference evidence="8 9" key="1">
    <citation type="submission" date="2020-04" db="EMBL/GenBank/DDBJ databases">
        <title>Massilia sp. RP-1-19 isolated from soil.</title>
        <authorList>
            <person name="Dahal R.H."/>
        </authorList>
    </citation>
    <scope>NUCLEOTIDE SEQUENCE [LARGE SCALE GENOMIC DNA]</scope>
    <source>
        <strain evidence="8 9">RP-1-19</strain>
    </source>
</reference>
<dbReference type="GO" id="GO:0046872">
    <property type="term" value="F:metal ion binding"/>
    <property type="evidence" value="ECO:0007669"/>
    <property type="project" value="UniProtKB-KW"/>
</dbReference>
<dbReference type="Gene3D" id="1.10.760.10">
    <property type="entry name" value="Cytochrome c-like domain"/>
    <property type="match status" value="1"/>
</dbReference>
<dbReference type="InterPro" id="IPR010538">
    <property type="entry name" value="DHOR"/>
</dbReference>